<dbReference type="AlphaFoldDB" id="A0A381QAA1"/>
<accession>A0A381QAA1</accession>
<dbReference type="Pfam" id="PF02391">
    <property type="entry name" value="MoaE"/>
    <property type="match status" value="1"/>
</dbReference>
<sequence>MAPSLFLITTVELNLLALMDAVSTAASKPSGEGESLQIGAIASFLGVVRGENLGRRVLRLEYEAYEPLAVRAFARIGAEVAERWPAIRLGIHHRIGRLEVGQTSVAIATCSPHRVDAFAACRYSIERIKQIAPIWKHEFFEGGNVWIEGATADPHDEKAKAEAFRRACA</sequence>
<proteinExistence type="predicted"/>
<protein>
    <recommendedName>
        <fullName evidence="2">Molybdopterin synthase catalytic subunit</fullName>
    </recommendedName>
</protein>
<dbReference type="InterPro" id="IPR003448">
    <property type="entry name" value="Mopterin_biosynth_MoaE"/>
</dbReference>
<gene>
    <name evidence="1" type="ORF">METZ01_LOCUS27851</name>
</gene>
<dbReference type="SUPFAM" id="SSF54690">
    <property type="entry name" value="Molybdopterin synthase subunit MoaE"/>
    <property type="match status" value="1"/>
</dbReference>
<organism evidence="1">
    <name type="scientific">marine metagenome</name>
    <dbReference type="NCBI Taxonomy" id="408172"/>
    <lineage>
        <taxon>unclassified sequences</taxon>
        <taxon>metagenomes</taxon>
        <taxon>ecological metagenomes</taxon>
    </lineage>
</organism>
<evidence type="ECO:0000313" key="1">
    <source>
        <dbReference type="EMBL" id="SUZ74997.1"/>
    </source>
</evidence>
<dbReference type="EMBL" id="UINC01001229">
    <property type="protein sequence ID" value="SUZ74997.1"/>
    <property type="molecule type" value="Genomic_DNA"/>
</dbReference>
<dbReference type="InterPro" id="IPR036563">
    <property type="entry name" value="MoaE_sf"/>
</dbReference>
<dbReference type="Gene3D" id="3.90.1170.40">
    <property type="entry name" value="Molybdopterin biosynthesis MoaE subunit"/>
    <property type="match status" value="1"/>
</dbReference>
<dbReference type="PANTHER" id="PTHR23404">
    <property type="entry name" value="MOLYBDOPTERIN SYNTHASE RELATED"/>
    <property type="match status" value="1"/>
</dbReference>
<name>A0A381QAA1_9ZZZZ</name>
<dbReference type="CDD" id="cd00756">
    <property type="entry name" value="MoaE"/>
    <property type="match status" value="1"/>
</dbReference>
<reference evidence="1" key="1">
    <citation type="submission" date="2018-05" db="EMBL/GenBank/DDBJ databases">
        <authorList>
            <person name="Lanie J.A."/>
            <person name="Ng W.-L."/>
            <person name="Kazmierczak K.M."/>
            <person name="Andrzejewski T.M."/>
            <person name="Davidsen T.M."/>
            <person name="Wayne K.J."/>
            <person name="Tettelin H."/>
            <person name="Glass J.I."/>
            <person name="Rusch D."/>
            <person name="Podicherti R."/>
            <person name="Tsui H.-C.T."/>
            <person name="Winkler M.E."/>
        </authorList>
    </citation>
    <scope>NUCLEOTIDE SEQUENCE</scope>
</reference>
<dbReference type="GO" id="GO:0006777">
    <property type="term" value="P:Mo-molybdopterin cofactor biosynthetic process"/>
    <property type="evidence" value="ECO:0007669"/>
    <property type="project" value="InterPro"/>
</dbReference>
<evidence type="ECO:0008006" key="2">
    <source>
        <dbReference type="Google" id="ProtNLM"/>
    </source>
</evidence>